<name>A0A150XKZ4_9BACT</name>
<reference evidence="1 2" key="1">
    <citation type="submission" date="2016-01" db="EMBL/GenBank/DDBJ databases">
        <title>Genome sequencing of Roseivirga seohaensis SW-152.</title>
        <authorList>
            <person name="Selvaratnam C."/>
            <person name="Thevarajoo S."/>
            <person name="Goh K.M."/>
            <person name="Ee R."/>
            <person name="Chan K.-G."/>
            <person name="Chong C.S."/>
        </authorList>
    </citation>
    <scope>NUCLEOTIDE SEQUENCE [LARGE SCALE GENOMIC DNA]</scope>
    <source>
        <strain evidence="1 2">SW-152</strain>
    </source>
</reference>
<evidence type="ECO:0000313" key="2">
    <source>
        <dbReference type="Proteomes" id="UP000075663"/>
    </source>
</evidence>
<sequence>MYNERRKELLMARIDLSDPYERYLKSQVDAGLFRSITAAVEHAILNQMKEEEKLRLSGIQAALAKGEEDIANGRTFSYTPGLISEISKKGKQAALSGKSVKREVKG</sequence>
<protein>
    <submittedName>
        <fullName evidence="1">Uncharacterized protein</fullName>
    </submittedName>
</protein>
<dbReference type="Proteomes" id="UP000075663">
    <property type="component" value="Unassembled WGS sequence"/>
</dbReference>
<gene>
    <name evidence="1" type="ORF">AWW67_13380</name>
</gene>
<accession>A0A150XKZ4</accession>
<comment type="caution">
    <text evidence="1">The sequence shown here is derived from an EMBL/GenBank/DDBJ whole genome shotgun (WGS) entry which is preliminary data.</text>
</comment>
<evidence type="ECO:0000313" key="1">
    <source>
        <dbReference type="EMBL" id="KYG79361.1"/>
    </source>
</evidence>
<dbReference type="EMBL" id="LRPB01000049">
    <property type="protein sequence ID" value="KYG79361.1"/>
    <property type="molecule type" value="Genomic_DNA"/>
</dbReference>
<dbReference type="AlphaFoldDB" id="A0A150XKZ4"/>
<organism evidence="1 2">
    <name type="scientific">Roseivirga seohaensis</name>
    <dbReference type="NCBI Taxonomy" id="1914963"/>
    <lineage>
        <taxon>Bacteria</taxon>
        <taxon>Pseudomonadati</taxon>
        <taxon>Bacteroidota</taxon>
        <taxon>Cytophagia</taxon>
        <taxon>Cytophagales</taxon>
        <taxon>Roseivirgaceae</taxon>
        <taxon>Roseivirga</taxon>
    </lineage>
</organism>
<proteinExistence type="predicted"/>
<dbReference type="STRING" id="1914963.AWW67_13380"/>